<keyword evidence="4 8" id="KW-0812">Transmembrane</keyword>
<feature type="transmembrane region" description="Helical" evidence="8">
    <location>
        <begin position="148"/>
        <end position="169"/>
    </location>
</feature>
<comment type="subcellular location">
    <subcellularLocation>
        <location evidence="1">Membrane</location>
        <topology evidence="1">Multi-pass membrane protein</topology>
    </subcellularLocation>
</comment>
<dbReference type="InterPro" id="IPR020846">
    <property type="entry name" value="MFS_dom"/>
</dbReference>
<dbReference type="PANTHER" id="PTHR48022:SF38">
    <property type="entry name" value="MAJOR FACILITATOR SUPERFAMILY (MFS) PROFILE DOMAIN-CONTAINING PROTEIN-RELATED"/>
    <property type="match status" value="1"/>
</dbReference>
<feature type="transmembrane region" description="Helical" evidence="8">
    <location>
        <begin position="95"/>
        <end position="114"/>
    </location>
</feature>
<evidence type="ECO:0000256" key="5">
    <source>
        <dbReference type="ARBA" id="ARBA00022989"/>
    </source>
</evidence>
<feature type="transmembrane region" description="Helical" evidence="8">
    <location>
        <begin position="280"/>
        <end position="302"/>
    </location>
</feature>
<evidence type="ECO:0000256" key="1">
    <source>
        <dbReference type="ARBA" id="ARBA00004141"/>
    </source>
</evidence>
<proteinExistence type="inferred from homology"/>
<dbReference type="InterPro" id="IPR036259">
    <property type="entry name" value="MFS_trans_sf"/>
</dbReference>
<feature type="transmembrane region" description="Helical" evidence="8">
    <location>
        <begin position="314"/>
        <end position="338"/>
    </location>
</feature>
<dbReference type="PANTHER" id="PTHR48022">
    <property type="entry name" value="PLASTIDIC GLUCOSE TRANSPORTER 4"/>
    <property type="match status" value="1"/>
</dbReference>
<dbReference type="Proteomes" id="UP001610446">
    <property type="component" value="Unassembled WGS sequence"/>
</dbReference>
<feature type="domain" description="Major facilitator superfamily (MFS) profile" evidence="9">
    <location>
        <begin position="13"/>
        <end position="469"/>
    </location>
</feature>
<evidence type="ECO:0000256" key="7">
    <source>
        <dbReference type="RuleBase" id="RU003346"/>
    </source>
</evidence>
<feature type="transmembrane region" description="Helical" evidence="8">
    <location>
        <begin position="345"/>
        <end position="368"/>
    </location>
</feature>
<evidence type="ECO:0000256" key="4">
    <source>
        <dbReference type="ARBA" id="ARBA00022692"/>
    </source>
</evidence>
<feature type="transmembrane region" description="Helical" evidence="8">
    <location>
        <begin position="444"/>
        <end position="465"/>
    </location>
</feature>
<keyword evidence="6 8" id="KW-0472">Membrane</keyword>
<dbReference type="SUPFAM" id="SSF103473">
    <property type="entry name" value="MFS general substrate transporter"/>
    <property type="match status" value="1"/>
</dbReference>
<dbReference type="NCBIfam" id="TIGR00879">
    <property type="entry name" value="SP"/>
    <property type="match status" value="1"/>
</dbReference>
<keyword evidence="11" id="KW-1185">Reference proteome</keyword>
<dbReference type="PROSITE" id="PS51257">
    <property type="entry name" value="PROKAR_LIPOPROTEIN"/>
    <property type="match status" value="1"/>
</dbReference>
<feature type="transmembrane region" description="Helical" evidence="8">
    <location>
        <begin position="380"/>
        <end position="404"/>
    </location>
</feature>
<dbReference type="Pfam" id="PF00083">
    <property type="entry name" value="Sugar_tr"/>
    <property type="match status" value="1"/>
</dbReference>
<dbReference type="PRINTS" id="PR00171">
    <property type="entry name" value="SUGRTRNSPORT"/>
</dbReference>
<feature type="transmembrane region" description="Helical" evidence="8">
    <location>
        <begin position="120"/>
        <end position="136"/>
    </location>
</feature>
<dbReference type="PROSITE" id="PS50850">
    <property type="entry name" value="MFS"/>
    <property type="match status" value="1"/>
</dbReference>
<dbReference type="InterPro" id="IPR003663">
    <property type="entry name" value="Sugar/inositol_transpt"/>
</dbReference>
<feature type="transmembrane region" description="Helical" evidence="8">
    <location>
        <begin position="60"/>
        <end position="83"/>
    </location>
</feature>
<evidence type="ECO:0000259" key="9">
    <source>
        <dbReference type="PROSITE" id="PS50850"/>
    </source>
</evidence>
<sequence>MGKLIPNAFNLAVVIFVALGSTACSYGMAVIGGTIGQPSFFKSMGLAMEGEEGYGRTASYIGAFNGVNCAGSAIGALGSAWFADKYSRKSTIQGAALVLSIGAAVCAGSVNLAMFLVGRLINGLGIGALVTVIPMYQAEVSTPESRGFMVSMHGVMFSMGYSLSAWLNFGMYFISQKGTSSSFPWRFPIAFQMIPALLLLAGSPLLPYSPRWLVMQDRFDEALAVIKRLHRTKEDANNILATSEFHQIKSQVELSRHQAANSNSSSLLRLLSTPSTRKRAIIAFFVMFNNQFTGILVLNNYLVLLLSALGLSGYLPLLLSAIYVLATFPGNIFCGLYVERFGRRTFTLIGLVGIVVVLSVEAALQAQFLGTSNRAAQNAAIVFLFLVATPFWSFFLDATQFIYVSEIFPTHIRSQGVAVGMAGYYLADIILLCAGPTAFNTLQWRFFLLFICYSACSAIFVYLYCPETKGRSLEEINEVFGDQLVANVEDGDKKSEVAHEEELRN</sequence>
<organism evidence="10 11">
    <name type="scientific">Aspergillus pseudoustus</name>
    <dbReference type="NCBI Taxonomy" id="1810923"/>
    <lineage>
        <taxon>Eukaryota</taxon>
        <taxon>Fungi</taxon>
        <taxon>Dikarya</taxon>
        <taxon>Ascomycota</taxon>
        <taxon>Pezizomycotina</taxon>
        <taxon>Eurotiomycetes</taxon>
        <taxon>Eurotiomycetidae</taxon>
        <taxon>Eurotiales</taxon>
        <taxon>Aspergillaceae</taxon>
        <taxon>Aspergillus</taxon>
        <taxon>Aspergillus subgen. Nidulantes</taxon>
    </lineage>
</organism>
<dbReference type="EMBL" id="JBFXLU010000103">
    <property type="protein sequence ID" value="KAL2842007.1"/>
    <property type="molecule type" value="Genomic_DNA"/>
</dbReference>
<evidence type="ECO:0000256" key="3">
    <source>
        <dbReference type="ARBA" id="ARBA00022448"/>
    </source>
</evidence>
<evidence type="ECO:0000313" key="10">
    <source>
        <dbReference type="EMBL" id="KAL2842007.1"/>
    </source>
</evidence>
<evidence type="ECO:0000256" key="6">
    <source>
        <dbReference type="ARBA" id="ARBA00023136"/>
    </source>
</evidence>
<dbReference type="InterPro" id="IPR050360">
    <property type="entry name" value="MFS_Sugar_Transporters"/>
</dbReference>
<reference evidence="10 11" key="1">
    <citation type="submission" date="2024-07" db="EMBL/GenBank/DDBJ databases">
        <title>Section-level genome sequencing and comparative genomics of Aspergillus sections Usti and Cavernicolus.</title>
        <authorList>
            <consortium name="Lawrence Berkeley National Laboratory"/>
            <person name="Nybo J.L."/>
            <person name="Vesth T.C."/>
            <person name="Theobald S."/>
            <person name="Frisvad J.C."/>
            <person name="Larsen T.O."/>
            <person name="Kjaerboelling I."/>
            <person name="Rothschild-Mancinelli K."/>
            <person name="Lyhne E.K."/>
            <person name="Kogle M.E."/>
            <person name="Barry K."/>
            <person name="Clum A."/>
            <person name="Na H."/>
            <person name="Ledsgaard L."/>
            <person name="Lin J."/>
            <person name="Lipzen A."/>
            <person name="Kuo A."/>
            <person name="Riley R."/>
            <person name="Mondo S."/>
            <person name="Labutti K."/>
            <person name="Haridas S."/>
            <person name="Pangalinan J."/>
            <person name="Salamov A.A."/>
            <person name="Simmons B.A."/>
            <person name="Magnuson J.K."/>
            <person name="Chen J."/>
            <person name="Drula E."/>
            <person name="Henrissat B."/>
            <person name="Wiebenga A."/>
            <person name="Lubbers R.J."/>
            <person name="Gomes A.C."/>
            <person name="Makela M.R."/>
            <person name="Stajich J."/>
            <person name="Grigoriev I.V."/>
            <person name="Mortensen U.H."/>
            <person name="De Vries R.P."/>
            <person name="Baker S.E."/>
            <person name="Andersen M.R."/>
        </authorList>
    </citation>
    <scope>NUCLEOTIDE SEQUENCE [LARGE SCALE GENOMIC DNA]</scope>
    <source>
        <strain evidence="10 11">CBS 123904</strain>
    </source>
</reference>
<dbReference type="Gene3D" id="1.20.1250.20">
    <property type="entry name" value="MFS general substrate transporter like domains"/>
    <property type="match status" value="1"/>
</dbReference>
<name>A0ABR4JSF5_9EURO</name>
<keyword evidence="5 8" id="KW-1133">Transmembrane helix</keyword>
<evidence type="ECO:0000256" key="8">
    <source>
        <dbReference type="SAM" id="Phobius"/>
    </source>
</evidence>
<feature type="transmembrane region" description="Helical" evidence="8">
    <location>
        <begin position="189"/>
        <end position="208"/>
    </location>
</feature>
<comment type="caution">
    <text evidence="10">The sequence shown here is derived from an EMBL/GenBank/DDBJ whole genome shotgun (WGS) entry which is preliminary data.</text>
</comment>
<dbReference type="InterPro" id="IPR005828">
    <property type="entry name" value="MFS_sugar_transport-like"/>
</dbReference>
<dbReference type="PROSITE" id="PS00217">
    <property type="entry name" value="SUGAR_TRANSPORT_2"/>
    <property type="match status" value="1"/>
</dbReference>
<dbReference type="InterPro" id="IPR005829">
    <property type="entry name" value="Sugar_transporter_CS"/>
</dbReference>
<accession>A0ABR4JSF5</accession>
<gene>
    <name evidence="10" type="ORF">BJY01DRAFT_249243</name>
</gene>
<evidence type="ECO:0000313" key="11">
    <source>
        <dbReference type="Proteomes" id="UP001610446"/>
    </source>
</evidence>
<protein>
    <submittedName>
        <fullName evidence="10">General substrate transporter</fullName>
    </submittedName>
</protein>
<keyword evidence="3 7" id="KW-0813">Transport</keyword>
<evidence type="ECO:0000256" key="2">
    <source>
        <dbReference type="ARBA" id="ARBA00010992"/>
    </source>
</evidence>
<comment type="similarity">
    <text evidence="2 7">Belongs to the major facilitator superfamily. Sugar transporter (TC 2.A.1.1) family.</text>
</comment>
<feature type="transmembrane region" description="Helical" evidence="8">
    <location>
        <begin position="416"/>
        <end position="438"/>
    </location>
</feature>